<gene>
    <name evidence="3" type="ORF">GXW71_22505</name>
</gene>
<feature type="transmembrane region" description="Helical" evidence="1">
    <location>
        <begin position="33"/>
        <end position="57"/>
    </location>
</feature>
<comment type="caution">
    <text evidence="3">The sequence shown here is derived from an EMBL/GenBank/DDBJ whole genome shotgun (WGS) entry which is preliminary data.</text>
</comment>
<sequence length="186" mass="18678">MIALTNFADLAVVLPLATVLALVLSIAGWTRGALAWLLAVGVTLALAACAKLASFAFGPSELLEGLRSASGHTAAGTILYGGLLVLILGRSIAITIALPLAALVAGLFGASRLALGVHSIADVLVGAGIGIIGVLLLARTAGPRPAGLPRLRLLLTSAVITLALHGHQLRAEGVLLALAAKIEAQR</sequence>
<feature type="transmembrane region" description="Helical" evidence="1">
    <location>
        <begin position="120"/>
        <end position="138"/>
    </location>
</feature>
<evidence type="ECO:0000313" key="4">
    <source>
        <dbReference type="Proteomes" id="UP001196870"/>
    </source>
</evidence>
<accession>A0ABS5F3Q3</accession>
<keyword evidence="1" id="KW-0812">Transmembrane</keyword>
<dbReference type="Proteomes" id="UP001196870">
    <property type="component" value="Unassembled WGS sequence"/>
</dbReference>
<dbReference type="InterPro" id="IPR036938">
    <property type="entry name" value="PAP2/HPO_sf"/>
</dbReference>
<evidence type="ECO:0000259" key="2">
    <source>
        <dbReference type="SMART" id="SM00014"/>
    </source>
</evidence>
<feature type="transmembrane region" description="Helical" evidence="1">
    <location>
        <begin position="78"/>
        <end position="108"/>
    </location>
</feature>
<feature type="transmembrane region" description="Helical" evidence="1">
    <location>
        <begin position="7"/>
        <end position="27"/>
    </location>
</feature>
<dbReference type="InterPro" id="IPR000326">
    <property type="entry name" value="PAP2/HPO"/>
</dbReference>
<dbReference type="SUPFAM" id="SSF48317">
    <property type="entry name" value="Acid phosphatase/Vanadium-dependent haloperoxidase"/>
    <property type="match status" value="1"/>
</dbReference>
<evidence type="ECO:0000313" key="3">
    <source>
        <dbReference type="EMBL" id="MBR0667149.1"/>
    </source>
</evidence>
<proteinExistence type="predicted"/>
<keyword evidence="1" id="KW-0472">Membrane</keyword>
<dbReference type="RefSeq" id="WP_211854928.1">
    <property type="nucleotide sequence ID" value="NZ_JAAGBB010000030.1"/>
</dbReference>
<dbReference type="EMBL" id="JAAGBB010000030">
    <property type="protein sequence ID" value="MBR0667149.1"/>
    <property type="molecule type" value="Genomic_DNA"/>
</dbReference>
<feature type="domain" description="Phosphatidic acid phosphatase type 2/haloperoxidase" evidence="2">
    <location>
        <begin position="14"/>
        <end position="138"/>
    </location>
</feature>
<evidence type="ECO:0000256" key="1">
    <source>
        <dbReference type="SAM" id="Phobius"/>
    </source>
</evidence>
<dbReference type="Pfam" id="PF01569">
    <property type="entry name" value="PAP2"/>
    <property type="match status" value="1"/>
</dbReference>
<dbReference type="SMART" id="SM00014">
    <property type="entry name" value="acidPPc"/>
    <property type="match status" value="1"/>
</dbReference>
<reference evidence="4" key="1">
    <citation type="journal article" date="2021" name="Syst. Appl. Microbiol.">
        <title>Roseomonas hellenica sp. nov., isolated from roots of wild-growing Alkanna tinctoria.</title>
        <authorList>
            <person name="Rat A."/>
            <person name="Naranjo H.D."/>
            <person name="Lebbe L."/>
            <person name="Cnockaert M."/>
            <person name="Krigas N."/>
            <person name="Grigoriadou K."/>
            <person name="Maloupa E."/>
            <person name="Willems A."/>
        </authorList>
    </citation>
    <scope>NUCLEOTIDE SEQUENCE [LARGE SCALE GENOMIC DNA]</scope>
    <source>
        <strain evidence="4">LMG 31523</strain>
    </source>
</reference>
<dbReference type="Gene3D" id="1.20.144.10">
    <property type="entry name" value="Phosphatidic acid phosphatase type 2/haloperoxidase"/>
    <property type="match status" value="1"/>
</dbReference>
<protein>
    <submittedName>
        <fullName evidence="3">Phosphatase PAP2 family protein</fullName>
    </submittedName>
</protein>
<name>A0ABS5F3Q3_9PROT</name>
<organism evidence="3 4">
    <name type="scientific">Plastoroseomonas hellenica</name>
    <dbReference type="NCBI Taxonomy" id="2687306"/>
    <lineage>
        <taxon>Bacteria</taxon>
        <taxon>Pseudomonadati</taxon>
        <taxon>Pseudomonadota</taxon>
        <taxon>Alphaproteobacteria</taxon>
        <taxon>Acetobacterales</taxon>
        <taxon>Acetobacteraceae</taxon>
        <taxon>Plastoroseomonas</taxon>
    </lineage>
</organism>
<keyword evidence="4" id="KW-1185">Reference proteome</keyword>
<keyword evidence="1" id="KW-1133">Transmembrane helix</keyword>